<dbReference type="NCBIfam" id="NF038054">
    <property type="entry name" value="T3SS_SctI"/>
    <property type="match status" value="1"/>
</dbReference>
<dbReference type="AlphaFoldDB" id="A0AAV3M078"/>
<reference evidence="1 2" key="1">
    <citation type="submission" date="2014-01" db="EMBL/GenBank/DDBJ databases">
        <authorList>
            <person name="Durkin A.S."/>
            <person name="McCorrison J."/>
            <person name="Torralba M."/>
            <person name="Gillis M."/>
            <person name="Haft D.H."/>
            <person name="Methe B."/>
            <person name="Sutton G."/>
            <person name="Nelson K.E."/>
        </authorList>
    </citation>
    <scope>NUCLEOTIDE SEQUENCE [LARGE SCALE GENOMIC DNA]</scope>
    <source>
        <strain evidence="1 2">205/92</strain>
    </source>
</reference>
<protein>
    <submittedName>
        <fullName evidence="1">Type III secretion needle MxiH-like protein</fullName>
    </submittedName>
</protein>
<name>A0AAV3M078_9GAMM</name>
<gene>
    <name evidence="1" type="ORF">HMPREF1563_0250</name>
</gene>
<organism evidence="1 2">
    <name type="scientific">Providencia alcalifaciens 205/92</name>
    <dbReference type="NCBI Taxonomy" id="1256988"/>
    <lineage>
        <taxon>Bacteria</taxon>
        <taxon>Pseudomonadati</taxon>
        <taxon>Pseudomonadota</taxon>
        <taxon>Gammaproteobacteria</taxon>
        <taxon>Enterobacterales</taxon>
        <taxon>Morganellaceae</taxon>
        <taxon>Providencia</taxon>
    </lineage>
</organism>
<proteinExistence type="predicted"/>
<evidence type="ECO:0000313" key="2">
    <source>
        <dbReference type="Proteomes" id="UP000022311"/>
    </source>
</evidence>
<dbReference type="Proteomes" id="UP000022311">
    <property type="component" value="Unassembled WGS sequence"/>
</dbReference>
<dbReference type="InterPro" id="IPR047754">
    <property type="entry name" value="T3SS_SctI-like"/>
</dbReference>
<dbReference type="EMBL" id="JALD01000080">
    <property type="protein sequence ID" value="EUD09205.1"/>
    <property type="molecule type" value="Genomic_DNA"/>
</dbReference>
<accession>A0AAV3M078</accession>
<comment type="caution">
    <text evidence="1">The sequence shown here is derived from an EMBL/GenBank/DDBJ whole genome shotgun (WGS) entry which is preliminary data.</text>
</comment>
<evidence type="ECO:0000313" key="1">
    <source>
        <dbReference type="EMBL" id="EUD09205.1"/>
    </source>
</evidence>
<sequence length="101" mass="10965">MIISNIPAINELSSSVNGMESLESGVISLEDRLLRSFSSTAVDTAGEKNSILNKVEQPHAVTSPEKLFDLQVRTSNYNLEVSLLSTLTRKCVGAVETLLRS</sequence>